<dbReference type="FunFam" id="3.40.50.300:FF:002884">
    <property type="entry name" value="ATP-dependent DNA helicase"/>
    <property type="match status" value="1"/>
</dbReference>
<dbReference type="EC" id="5.6.2.3" evidence="1"/>
<dbReference type="GO" id="GO:0006310">
    <property type="term" value="P:DNA recombination"/>
    <property type="evidence" value="ECO:0007669"/>
    <property type="project" value="UniProtKB-KW"/>
</dbReference>
<dbReference type="Gene3D" id="3.40.50.300">
    <property type="entry name" value="P-loop containing nucleotide triphosphate hydrolases"/>
    <property type="match status" value="2"/>
</dbReference>
<dbReference type="SUPFAM" id="SSF52540">
    <property type="entry name" value="P-loop containing nucleoside triphosphate hydrolases"/>
    <property type="match status" value="2"/>
</dbReference>
<dbReference type="InterPro" id="IPR027417">
    <property type="entry name" value="P-loop_NTPase"/>
</dbReference>
<evidence type="ECO:0000259" key="3">
    <source>
        <dbReference type="Pfam" id="PF05970"/>
    </source>
</evidence>
<feature type="domain" description="Helitron helicase-like" evidence="4">
    <location>
        <begin position="576"/>
        <end position="755"/>
    </location>
</feature>
<evidence type="ECO:0000259" key="5">
    <source>
        <dbReference type="Pfam" id="PF21530"/>
    </source>
</evidence>
<feature type="compositionally biased region" description="Basic and acidic residues" evidence="2">
    <location>
        <begin position="218"/>
        <end position="238"/>
    </location>
</feature>
<gene>
    <name evidence="6" type="primary">Acey_s0221.g2590</name>
    <name evidence="6" type="ORF">Y032_0221g2590</name>
</gene>
<comment type="caution">
    <text evidence="6">The sequence shown here is derived from an EMBL/GenBank/DDBJ whole genome shotgun (WGS) entry which is preliminary data.</text>
</comment>
<dbReference type="PANTHER" id="PTHR10492">
    <property type="match status" value="1"/>
</dbReference>
<feature type="domain" description="DNA helicase Pif1-like DEAD-box helicase" evidence="3">
    <location>
        <begin position="1127"/>
        <end position="1335"/>
    </location>
</feature>
<dbReference type="InterPro" id="IPR010285">
    <property type="entry name" value="DNA_helicase_pif1-like_DEAD"/>
</dbReference>
<feature type="compositionally biased region" description="Basic and acidic residues" evidence="2">
    <location>
        <begin position="59"/>
        <end position="91"/>
    </location>
</feature>
<dbReference type="CDD" id="cd18809">
    <property type="entry name" value="SF1_C_RecD"/>
    <property type="match status" value="1"/>
</dbReference>
<keyword evidence="7" id="KW-1185">Reference proteome</keyword>
<dbReference type="Pfam" id="PF05970">
    <property type="entry name" value="PIF1"/>
    <property type="match status" value="1"/>
</dbReference>
<dbReference type="PANTHER" id="PTHR10492:SF57">
    <property type="entry name" value="ATP-DEPENDENT DNA HELICASE"/>
    <property type="match status" value="1"/>
</dbReference>
<feature type="region of interest" description="Disordered" evidence="2">
    <location>
        <begin position="1"/>
        <end position="134"/>
    </location>
</feature>
<protein>
    <recommendedName>
        <fullName evidence="1">ATP-dependent DNA helicase</fullName>
        <ecNumber evidence="1">5.6.2.3</ecNumber>
    </recommendedName>
</protein>
<sequence>MDASMDHTPTAQREGRPRGRPRIHVDNAERLRIHRQEETSELRNARLSNDANQQRRRRMNESPDHASSRRRANAERQRRRRQSESVVERSARLLANAERQQRRRQSEDVQQRSSRLLANAERQRRRRQDEDVQQRSARLMAHAELEQRRRQSEDVQQRSNRLLANAERQQMRRQNEDVQQRSNRLLANAERQQMRRQSEDVQQRSARLLANSTRQQRRRENENDQQRSDRLRANAERQRRQRRNEDDEQRVERLRTDVERYHRRVSARVQTTGAALHSRMTDQNYMGRLDRRCSNCGALHFAFEVKRQHPDTFADCCDQGRFNLNLFEDFPEELKDLFLRERALNTEERHRQRNFAENIRNFNSALAMASMGAQVDTLAGRGPYCYRIHGQIYHRLGALHPNQGEQRQFGQIYILDTEMAAQQRLGHVRNSNCDPNLMLFLSAWFSQHNPYAQSFKMMSEVEQLELEAAERENRSPTSIRMVFEENRERGVARGQYVNPTANEVAVVYVGEDNDVPPSRSLAVHLRQAEGSTLVNISDIDKRCDLLTYPLLFPTGAGGWDPSLVDRNGARITQMKYYSHLFSIRDSFNPILRAGKLFQQFAVDAYVKIEQNRLNYQRTHQTDLRSDSYRGLQDYLAGEDNSGPPGNRIILASSHVGSPRAMQQSYQDAMAIVARYGKPTYFLTITCNPQWREIQENLYDGQVASDRPDLTARVFHGKLKELCDDLFKKNVLGEVEAYVYVIEFQKRGLPHCHMLLIMKNEWKVRTVEEVDNAVSAEIPNRETEPEAHAAVISFMIHKRCGLEDPHSPCMRDGKWPDRARISIESELDGEGNTIVDEIKHHLNTRYVCPPQGLHRVFGFPIQEKSHTVCRLAVHLPGYQTVHFVAGQEQQFLDRAENNFTTLTAYFELNRRCENMFRGEAPSNMGVDARELYYFQVPEHFTFTPRHGWQPRKRSGKEIGRMYTVSPRDVERYSLRILLLNSKGKTSFEDLRTVDGRIFEKFSDAAKAAGFMDDDTYYRQSIEEAAQFQTPSTLRSFFACLLCYCDVANAEELWNEFSIYMAEDYIHRGLGEEEAIVVAYFDVADRMSLLGRDLVQMVPPPANERPSVPDVPVDYRQHESEGLRMYDSLNANQKSAADDILAAMDRNDNRCLFIDGPGGTGKTYLYNTIFNLAVGQRREVLCVAWTGIAANLLPNGRTVTSAFKLNMADGNRTSLMKRQQREARQLMATDIIIWDEISMAPKCALEAVDSLLRDIMQTDRPFGGKVFIIGGDFRQVLPIVEHGQREDFVNACVSRSVLWPLFRVHRLHANMRARAAGNDWNKFLLDVGNGEANDEEERVRVQDDFLCRSNIVTEIFGETLNPGDTAVYERAILAPKNVNVKTLNNDALDRLHIDGPQDEHVYRSIDEALYHEGSSGELYPMEYLNTLEPTGMPPHELRLRKGAIVMLLRNLDVVNGLCNGTRLRVETLGRCVLGCRFICGSRKDQLAVIPRIDNYWDKQLPFRLRRRQFPLRLAFAMTINKAQGQSFNKVGVYLPEDVFSHGQLYVALSRVRTPDCLKIHSPRLTVKNIVYKEVLL</sequence>
<dbReference type="Pfam" id="PF21530">
    <property type="entry name" value="Pif1_2B_dom"/>
    <property type="match status" value="1"/>
</dbReference>
<keyword evidence="1" id="KW-0234">DNA repair</keyword>
<dbReference type="GO" id="GO:0000723">
    <property type="term" value="P:telomere maintenance"/>
    <property type="evidence" value="ECO:0007669"/>
    <property type="project" value="InterPro"/>
</dbReference>
<comment type="catalytic activity">
    <reaction evidence="1">
        <text>ATP + H2O = ADP + phosphate + H(+)</text>
        <dbReference type="Rhea" id="RHEA:13065"/>
        <dbReference type="ChEBI" id="CHEBI:15377"/>
        <dbReference type="ChEBI" id="CHEBI:15378"/>
        <dbReference type="ChEBI" id="CHEBI:30616"/>
        <dbReference type="ChEBI" id="CHEBI:43474"/>
        <dbReference type="ChEBI" id="CHEBI:456216"/>
        <dbReference type="EC" id="5.6.2.3"/>
    </reaction>
</comment>
<keyword evidence="1" id="KW-0547">Nucleotide-binding</keyword>
<reference evidence="7" key="1">
    <citation type="journal article" date="2015" name="Nat. Genet.">
        <title>The genome and transcriptome of the zoonotic hookworm Ancylostoma ceylanicum identify infection-specific gene families.</title>
        <authorList>
            <person name="Schwarz E.M."/>
            <person name="Hu Y."/>
            <person name="Antoshechkin I."/>
            <person name="Miller M.M."/>
            <person name="Sternberg P.W."/>
            <person name="Aroian R.V."/>
        </authorList>
    </citation>
    <scope>NUCLEOTIDE SEQUENCE</scope>
    <source>
        <strain evidence="7">HY135</strain>
    </source>
</reference>
<evidence type="ECO:0000313" key="6">
    <source>
        <dbReference type="EMBL" id="EYB90395.1"/>
    </source>
</evidence>
<dbReference type="GO" id="GO:0016887">
    <property type="term" value="F:ATP hydrolysis activity"/>
    <property type="evidence" value="ECO:0007669"/>
    <property type="project" value="RHEA"/>
</dbReference>
<proteinExistence type="inferred from homology"/>
<evidence type="ECO:0000259" key="4">
    <source>
        <dbReference type="Pfam" id="PF14214"/>
    </source>
</evidence>
<dbReference type="InterPro" id="IPR025476">
    <property type="entry name" value="Helitron_helicase-like"/>
</dbReference>
<dbReference type="EMBL" id="JARK01001557">
    <property type="protein sequence ID" value="EYB90395.1"/>
    <property type="molecule type" value="Genomic_DNA"/>
</dbReference>
<dbReference type="Pfam" id="PF14214">
    <property type="entry name" value="Helitron_like_N"/>
    <property type="match status" value="1"/>
</dbReference>
<dbReference type="GO" id="GO:0005524">
    <property type="term" value="F:ATP binding"/>
    <property type="evidence" value="ECO:0007669"/>
    <property type="project" value="UniProtKB-KW"/>
</dbReference>
<keyword evidence="1" id="KW-0233">DNA recombination</keyword>
<dbReference type="InterPro" id="IPR049163">
    <property type="entry name" value="Pif1-like_2B_dom"/>
</dbReference>
<accession>A0A016SIC2</accession>
<keyword evidence="1" id="KW-0227">DNA damage</keyword>
<comment type="similarity">
    <text evidence="1">Belongs to the helicase family.</text>
</comment>
<dbReference type="GO" id="GO:0043139">
    <property type="term" value="F:5'-3' DNA helicase activity"/>
    <property type="evidence" value="ECO:0007669"/>
    <property type="project" value="UniProtKB-EC"/>
</dbReference>
<comment type="cofactor">
    <cofactor evidence="1">
        <name>Mg(2+)</name>
        <dbReference type="ChEBI" id="CHEBI:18420"/>
    </cofactor>
</comment>
<feature type="compositionally biased region" description="Basic and acidic residues" evidence="2">
    <location>
        <begin position="13"/>
        <end position="44"/>
    </location>
</feature>
<evidence type="ECO:0000313" key="7">
    <source>
        <dbReference type="Proteomes" id="UP000024635"/>
    </source>
</evidence>
<keyword evidence="1" id="KW-0347">Helicase</keyword>
<feature type="domain" description="DNA helicase Pif1-like 2B" evidence="5">
    <location>
        <begin position="1420"/>
        <end position="1465"/>
    </location>
</feature>
<feature type="region of interest" description="Disordered" evidence="2">
    <location>
        <begin position="209"/>
        <end position="251"/>
    </location>
</feature>
<dbReference type="OrthoDB" id="5864836at2759"/>
<name>A0A016SIC2_9BILA</name>
<evidence type="ECO:0000256" key="2">
    <source>
        <dbReference type="SAM" id="MobiDB-lite"/>
    </source>
</evidence>
<keyword evidence="1" id="KW-0378">Hydrolase</keyword>
<dbReference type="GO" id="GO:0006281">
    <property type="term" value="P:DNA repair"/>
    <property type="evidence" value="ECO:0007669"/>
    <property type="project" value="UniProtKB-KW"/>
</dbReference>
<evidence type="ECO:0000256" key="1">
    <source>
        <dbReference type="RuleBase" id="RU363044"/>
    </source>
</evidence>
<dbReference type="STRING" id="53326.A0A016SIC2"/>
<organism evidence="6 7">
    <name type="scientific">Ancylostoma ceylanicum</name>
    <dbReference type="NCBI Taxonomy" id="53326"/>
    <lineage>
        <taxon>Eukaryota</taxon>
        <taxon>Metazoa</taxon>
        <taxon>Ecdysozoa</taxon>
        <taxon>Nematoda</taxon>
        <taxon>Chromadorea</taxon>
        <taxon>Rhabditida</taxon>
        <taxon>Rhabditina</taxon>
        <taxon>Rhabditomorpha</taxon>
        <taxon>Strongyloidea</taxon>
        <taxon>Ancylostomatidae</taxon>
        <taxon>Ancylostomatinae</taxon>
        <taxon>Ancylostoma</taxon>
    </lineage>
</organism>
<keyword evidence="1" id="KW-0067">ATP-binding</keyword>
<dbReference type="Proteomes" id="UP000024635">
    <property type="component" value="Unassembled WGS sequence"/>
</dbReference>